<comment type="caution">
    <text evidence="4">The sequence shown here is derived from an EMBL/GenBank/DDBJ whole genome shotgun (WGS) entry which is preliminary data.</text>
</comment>
<keyword evidence="1" id="KW-0433">Leucine-rich repeat</keyword>
<dbReference type="EMBL" id="JACEEZ010023598">
    <property type="protein sequence ID" value="KAG0711139.1"/>
    <property type="molecule type" value="Genomic_DNA"/>
</dbReference>
<evidence type="ECO:0000313" key="4">
    <source>
        <dbReference type="EMBL" id="KAG0711139.1"/>
    </source>
</evidence>
<dbReference type="InterPro" id="IPR001611">
    <property type="entry name" value="Leu-rich_rpt"/>
</dbReference>
<evidence type="ECO:0000256" key="3">
    <source>
        <dbReference type="SAM" id="SignalP"/>
    </source>
</evidence>
<dbReference type="Gene3D" id="3.80.10.10">
    <property type="entry name" value="Ribonuclease Inhibitor"/>
    <property type="match status" value="1"/>
</dbReference>
<sequence>MNTKCIYWAMMALGAVLTSAQRCPYRMDIAPCVCTESEKLAMDCSRVVDIAQLIRIFEADFPSTTFWRLTMTGTYDAPIQLSFLPDGVFGSVNFQEILIQHTLIQRVDDYAFVGSKDSLSMLWITHSELTSFPTTILPLMPNLMQLDLSYNLLQFLPDLRSSSLRSLTLAHNSQLAFTDQLFTKLDQIVDLNIGYCQVETLTPGIFLNMMNLSSLYLEHNRLTHLAAASLHFTSGAMEEIVLSGNQITSVDPNFLSGTGKHAYLMLVNNQITTLAEATWRPVFQDISEPGDGMVMLDGNRLECGCSLAWLVASPSFLSHLAYGAACANGTAIHDLDPDSLQHDCSS</sequence>
<reference evidence="4" key="1">
    <citation type="submission" date="2020-07" db="EMBL/GenBank/DDBJ databases">
        <title>The High-quality genome of the commercially important snow crab, Chionoecetes opilio.</title>
        <authorList>
            <person name="Jeong J.-H."/>
            <person name="Ryu S."/>
        </authorList>
    </citation>
    <scope>NUCLEOTIDE SEQUENCE</scope>
    <source>
        <strain evidence="4">MADBK_172401_WGS</strain>
        <tissue evidence="4">Digestive gland</tissue>
    </source>
</reference>
<evidence type="ECO:0000256" key="2">
    <source>
        <dbReference type="ARBA" id="ARBA00022737"/>
    </source>
</evidence>
<feature type="signal peptide" evidence="3">
    <location>
        <begin position="1"/>
        <end position="20"/>
    </location>
</feature>
<dbReference type="OrthoDB" id="2013775at2759"/>
<dbReference type="SMART" id="SM00369">
    <property type="entry name" value="LRR_TYP"/>
    <property type="match status" value="4"/>
</dbReference>
<proteinExistence type="predicted"/>
<evidence type="ECO:0000256" key="1">
    <source>
        <dbReference type="ARBA" id="ARBA00022614"/>
    </source>
</evidence>
<dbReference type="Pfam" id="PF13855">
    <property type="entry name" value="LRR_8"/>
    <property type="match status" value="1"/>
</dbReference>
<dbReference type="PANTHER" id="PTHR24366:SF96">
    <property type="entry name" value="LEUCINE RICH REPEAT CONTAINING 53"/>
    <property type="match status" value="1"/>
</dbReference>
<name>A0A8J5CI00_CHIOP</name>
<keyword evidence="3" id="KW-0732">Signal</keyword>
<dbReference type="PANTHER" id="PTHR24366">
    <property type="entry name" value="IG(IMMUNOGLOBULIN) AND LRR(LEUCINE RICH REPEAT) DOMAINS"/>
    <property type="match status" value="1"/>
</dbReference>
<accession>A0A8J5CI00</accession>
<protein>
    <submittedName>
        <fullName evidence="4">Oplophorus-luciferin 2-monooxygenase non-catalytic subunit</fullName>
    </submittedName>
</protein>
<evidence type="ECO:0000313" key="5">
    <source>
        <dbReference type="Proteomes" id="UP000770661"/>
    </source>
</evidence>
<keyword evidence="2" id="KW-0677">Repeat</keyword>
<dbReference type="PROSITE" id="PS51450">
    <property type="entry name" value="LRR"/>
    <property type="match status" value="1"/>
</dbReference>
<gene>
    <name evidence="4" type="primary">LUCB_1</name>
    <name evidence="4" type="ORF">GWK47_021291</name>
</gene>
<dbReference type="Proteomes" id="UP000770661">
    <property type="component" value="Unassembled WGS sequence"/>
</dbReference>
<keyword evidence="5" id="KW-1185">Reference proteome</keyword>
<organism evidence="4 5">
    <name type="scientific">Chionoecetes opilio</name>
    <name type="common">Atlantic snow crab</name>
    <name type="synonym">Cancer opilio</name>
    <dbReference type="NCBI Taxonomy" id="41210"/>
    <lineage>
        <taxon>Eukaryota</taxon>
        <taxon>Metazoa</taxon>
        <taxon>Ecdysozoa</taxon>
        <taxon>Arthropoda</taxon>
        <taxon>Crustacea</taxon>
        <taxon>Multicrustacea</taxon>
        <taxon>Malacostraca</taxon>
        <taxon>Eumalacostraca</taxon>
        <taxon>Eucarida</taxon>
        <taxon>Decapoda</taxon>
        <taxon>Pleocyemata</taxon>
        <taxon>Brachyura</taxon>
        <taxon>Eubrachyura</taxon>
        <taxon>Majoidea</taxon>
        <taxon>Majidae</taxon>
        <taxon>Chionoecetes</taxon>
    </lineage>
</organism>
<dbReference type="SUPFAM" id="SSF52058">
    <property type="entry name" value="L domain-like"/>
    <property type="match status" value="1"/>
</dbReference>
<dbReference type="InterPro" id="IPR003591">
    <property type="entry name" value="Leu-rich_rpt_typical-subtyp"/>
</dbReference>
<dbReference type="AlphaFoldDB" id="A0A8J5CI00"/>
<feature type="chain" id="PRO_5035183099" evidence="3">
    <location>
        <begin position="21"/>
        <end position="346"/>
    </location>
</feature>
<dbReference type="InterPro" id="IPR032675">
    <property type="entry name" value="LRR_dom_sf"/>
</dbReference>